<feature type="region of interest" description="Disordered" evidence="1">
    <location>
        <begin position="244"/>
        <end position="283"/>
    </location>
</feature>
<dbReference type="AlphaFoldDB" id="A0A2H3J9L4"/>
<accession>A0A2H3J9L4</accession>
<reference evidence="4 5" key="1">
    <citation type="journal article" date="2012" name="Science">
        <title>The Paleozoic origin of enzymatic lignin decomposition reconstructed from 31 fungal genomes.</title>
        <authorList>
            <person name="Floudas D."/>
            <person name="Binder M."/>
            <person name="Riley R."/>
            <person name="Barry K."/>
            <person name="Blanchette R.A."/>
            <person name="Henrissat B."/>
            <person name="Martinez A.T."/>
            <person name="Otillar R."/>
            <person name="Spatafora J.W."/>
            <person name="Yadav J.S."/>
            <person name="Aerts A."/>
            <person name="Benoit I."/>
            <person name="Boyd A."/>
            <person name="Carlson A."/>
            <person name="Copeland A."/>
            <person name="Coutinho P.M."/>
            <person name="de Vries R.P."/>
            <person name="Ferreira P."/>
            <person name="Findley K."/>
            <person name="Foster B."/>
            <person name="Gaskell J."/>
            <person name="Glotzer D."/>
            <person name="Gorecki P."/>
            <person name="Heitman J."/>
            <person name="Hesse C."/>
            <person name="Hori C."/>
            <person name="Igarashi K."/>
            <person name="Jurgens J.A."/>
            <person name="Kallen N."/>
            <person name="Kersten P."/>
            <person name="Kohler A."/>
            <person name="Kuees U."/>
            <person name="Kumar T.K.A."/>
            <person name="Kuo A."/>
            <person name="LaButti K."/>
            <person name="Larrondo L.F."/>
            <person name="Lindquist E."/>
            <person name="Ling A."/>
            <person name="Lombard V."/>
            <person name="Lucas S."/>
            <person name="Lundell T."/>
            <person name="Martin R."/>
            <person name="McLaughlin D.J."/>
            <person name="Morgenstern I."/>
            <person name="Morin E."/>
            <person name="Murat C."/>
            <person name="Nagy L.G."/>
            <person name="Nolan M."/>
            <person name="Ohm R.A."/>
            <person name="Patyshakuliyeva A."/>
            <person name="Rokas A."/>
            <person name="Ruiz-Duenas F.J."/>
            <person name="Sabat G."/>
            <person name="Salamov A."/>
            <person name="Samejima M."/>
            <person name="Schmutz J."/>
            <person name="Slot J.C."/>
            <person name="St John F."/>
            <person name="Stenlid J."/>
            <person name="Sun H."/>
            <person name="Sun S."/>
            <person name="Syed K."/>
            <person name="Tsang A."/>
            <person name="Wiebenga A."/>
            <person name="Young D."/>
            <person name="Pisabarro A."/>
            <person name="Eastwood D.C."/>
            <person name="Martin F."/>
            <person name="Cullen D."/>
            <person name="Grigoriev I.V."/>
            <person name="Hibbett D.S."/>
        </authorList>
    </citation>
    <scope>NUCLEOTIDE SEQUENCE [LARGE SCALE GENOMIC DNA]</scope>
    <source>
        <strain evidence="4 5">MD-104</strain>
    </source>
</reference>
<organism evidence="4 5">
    <name type="scientific">Wolfiporia cocos (strain MD-104)</name>
    <name type="common">Brown rot fungus</name>
    <dbReference type="NCBI Taxonomy" id="742152"/>
    <lineage>
        <taxon>Eukaryota</taxon>
        <taxon>Fungi</taxon>
        <taxon>Dikarya</taxon>
        <taxon>Basidiomycota</taxon>
        <taxon>Agaricomycotina</taxon>
        <taxon>Agaricomycetes</taxon>
        <taxon>Polyporales</taxon>
        <taxon>Phaeolaceae</taxon>
        <taxon>Wolfiporia</taxon>
    </lineage>
</organism>
<evidence type="ECO:0000256" key="2">
    <source>
        <dbReference type="SAM" id="Phobius"/>
    </source>
</evidence>
<sequence>MSRTMLIPVFFAALVLYDYGLTLGQEVRLIWTWKSRARGPMALFMLNRCVMLSIAVAYISFMPWVNPPVASEERFIFLIEVATDASLVMWAVVSALRMYAVTQRRWLPTIVSLLLGLAPVATNVTLEARSYFFVSDLEVDQLEHLSTSTVSSVNRMGVVARTCLIVSDALVILVTWYMLHNRKARVARIQKGLSLAQLLIRDVLISRLMLNLRGAVFAPDDPTGYQLGTATLDATGDTLRFQTQLSTSTSRPRSVAASRTESLRTSLSYEPVPSSTAVEGTYMHGSSTDIDAAILENGFVRERDRDDHNVDDEIAEQSRT</sequence>
<feature type="transmembrane region" description="Helical" evidence="2">
    <location>
        <begin position="106"/>
        <end position="126"/>
    </location>
</feature>
<dbReference type="STRING" id="742152.A0A2H3J9L4"/>
<gene>
    <name evidence="4" type="ORF">WOLCODRAFT_21266</name>
</gene>
<keyword evidence="2" id="KW-1133">Transmembrane helix</keyword>
<feature type="domain" description="DUF6533" evidence="3">
    <location>
        <begin position="12"/>
        <end position="52"/>
    </location>
</feature>
<protein>
    <recommendedName>
        <fullName evidence="3">DUF6533 domain-containing protein</fullName>
    </recommendedName>
</protein>
<evidence type="ECO:0000256" key="1">
    <source>
        <dbReference type="SAM" id="MobiDB-lite"/>
    </source>
</evidence>
<feature type="transmembrane region" description="Helical" evidence="2">
    <location>
        <begin position="45"/>
        <end position="64"/>
    </location>
</feature>
<proteinExistence type="predicted"/>
<feature type="transmembrane region" description="Helical" evidence="2">
    <location>
        <begin position="6"/>
        <end position="24"/>
    </location>
</feature>
<keyword evidence="5" id="KW-1185">Reference proteome</keyword>
<dbReference type="OrthoDB" id="3242409at2759"/>
<keyword evidence="2" id="KW-0812">Transmembrane</keyword>
<dbReference type="EMBL" id="KB467943">
    <property type="protein sequence ID" value="PCH38952.1"/>
    <property type="molecule type" value="Genomic_DNA"/>
</dbReference>
<dbReference type="InterPro" id="IPR045340">
    <property type="entry name" value="DUF6533"/>
</dbReference>
<dbReference type="Pfam" id="PF20151">
    <property type="entry name" value="DUF6533"/>
    <property type="match status" value="1"/>
</dbReference>
<evidence type="ECO:0000259" key="3">
    <source>
        <dbReference type="Pfam" id="PF20151"/>
    </source>
</evidence>
<dbReference type="Proteomes" id="UP000218811">
    <property type="component" value="Unassembled WGS sequence"/>
</dbReference>
<name>A0A2H3J9L4_WOLCO</name>
<feature type="transmembrane region" description="Helical" evidence="2">
    <location>
        <begin position="76"/>
        <end position="99"/>
    </location>
</feature>
<evidence type="ECO:0000313" key="4">
    <source>
        <dbReference type="EMBL" id="PCH38952.1"/>
    </source>
</evidence>
<keyword evidence="2" id="KW-0472">Membrane</keyword>
<feature type="transmembrane region" description="Helical" evidence="2">
    <location>
        <begin position="158"/>
        <end position="179"/>
    </location>
</feature>
<evidence type="ECO:0000313" key="5">
    <source>
        <dbReference type="Proteomes" id="UP000218811"/>
    </source>
</evidence>
<dbReference type="OMA" id="ATETQCI"/>